<dbReference type="OrthoDB" id="8481147at2"/>
<dbReference type="Pfam" id="PF00005">
    <property type="entry name" value="ABC_tran"/>
    <property type="match status" value="1"/>
</dbReference>
<comment type="similarity">
    <text evidence="2">Belongs to the ABC transporter superfamily.</text>
</comment>
<dbReference type="Gene3D" id="3.40.50.300">
    <property type="entry name" value="P-loop containing nucleotide triphosphate hydrolases"/>
    <property type="match status" value="1"/>
</dbReference>
<keyword evidence="7" id="KW-0472">Membrane</keyword>
<evidence type="ECO:0000313" key="11">
    <source>
        <dbReference type="Proteomes" id="UP000321234"/>
    </source>
</evidence>
<evidence type="ECO:0000256" key="3">
    <source>
        <dbReference type="ARBA" id="ARBA00022448"/>
    </source>
</evidence>
<evidence type="ECO:0000256" key="2">
    <source>
        <dbReference type="ARBA" id="ARBA00005417"/>
    </source>
</evidence>
<dbReference type="SMART" id="SM00382">
    <property type="entry name" value="AAA"/>
    <property type="match status" value="1"/>
</dbReference>
<organism evidence="10 11">
    <name type="scientific">Quadrisphaera setariae</name>
    <dbReference type="NCBI Taxonomy" id="2593304"/>
    <lineage>
        <taxon>Bacteria</taxon>
        <taxon>Bacillati</taxon>
        <taxon>Actinomycetota</taxon>
        <taxon>Actinomycetes</taxon>
        <taxon>Kineosporiales</taxon>
        <taxon>Kineosporiaceae</taxon>
        <taxon>Quadrisphaera</taxon>
    </lineage>
</organism>
<dbReference type="GO" id="GO:0005886">
    <property type="term" value="C:plasma membrane"/>
    <property type="evidence" value="ECO:0007669"/>
    <property type="project" value="UniProtKB-SubCell"/>
</dbReference>
<dbReference type="RefSeq" id="WP_147925182.1">
    <property type="nucleotide sequence ID" value="NZ_VKAC01000002.1"/>
</dbReference>
<feature type="region of interest" description="Disordered" evidence="8">
    <location>
        <begin position="77"/>
        <end position="96"/>
    </location>
</feature>
<comment type="caution">
    <text evidence="10">The sequence shown here is derived from an EMBL/GenBank/DDBJ whole genome shotgun (WGS) entry which is preliminary data.</text>
</comment>
<dbReference type="InterPro" id="IPR050388">
    <property type="entry name" value="ABC_Ni/Peptide_Import"/>
</dbReference>
<evidence type="ECO:0000256" key="8">
    <source>
        <dbReference type="SAM" id="MobiDB-lite"/>
    </source>
</evidence>
<dbReference type="InterPro" id="IPR017871">
    <property type="entry name" value="ABC_transporter-like_CS"/>
</dbReference>
<dbReference type="EMBL" id="VKAC01000002">
    <property type="protein sequence ID" value="TXR57543.1"/>
    <property type="molecule type" value="Genomic_DNA"/>
</dbReference>
<evidence type="ECO:0000313" key="10">
    <source>
        <dbReference type="EMBL" id="TXR57543.1"/>
    </source>
</evidence>
<dbReference type="GO" id="GO:0005524">
    <property type="term" value="F:ATP binding"/>
    <property type="evidence" value="ECO:0007669"/>
    <property type="project" value="UniProtKB-KW"/>
</dbReference>
<keyword evidence="5" id="KW-0547">Nucleotide-binding</keyword>
<evidence type="ECO:0000256" key="1">
    <source>
        <dbReference type="ARBA" id="ARBA00004202"/>
    </source>
</evidence>
<evidence type="ECO:0000256" key="5">
    <source>
        <dbReference type="ARBA" id="ARBA00022741"/>
    </source>
</evidence>
<evidence type="ECO:0000256" key="6">
    <source>
        <dbReference type="ARBA" id="ARBA00022840"/>
    </source>
</evidence>
<evidence type="ECO:0000256" key="7">
    <source>
        <dbReference type="ARBA" id="ARBA00023136"/>
    </source>
</evidence>
<dbReference type="PANTHER" id="PTHR43297">
    <property type="entry name" value="OLIGOPEPTIDE TRANSPORT ATP-BINDING PROTEIN APPD"/>
    <property type="match status" value="1"/>
</dbReference>
<accession>A0A5C8ZK97</accession>
<dbReference type="InterPro" id="IPR003439">
    <property type="entry name" value="ABC_transporter-like_ATP-bd"/>
</dbReference>
<proteinExistence type="inferred from homology"/>
<evidence type="ECO:0000256" key="4">
    <source>
        <dbReference type="ARBA" id="ARBA00022475"/>
    </source>
</evidence>
<keyword evidence="4" id="KW-1003">Cell membrane</keyword>
<dbReference type="AlphaFoldDB" id="A0A5C8ZK97"/>
<evidence type="ECO:0000259" key="9">
    <source>
        <dbReference type="PROSITE" id="PS50893"/>
    </source>
</evidence>
<keyword evidence="11" id="KW-1185">Reference proteome</keyword>
<keyword evidence="3" id="KW-0813">Transport</keyword>
<dbReference type="PROSITE" id="PS00211">
    <property type="entry name" value="ABC_TRANSPORTER_1"/>
    <property type="match status" value="1"/>
</dbReference>
<dbReference type="Proteomes" id="UP000321234">
    <property type="component" value="Unassembled WGS sequence"/>
</dbReference>
<dbReference type="PROSITE" id="PS50893">
    <property type="entry name" value="ABC_TRANSPORTER_2"/>
    <property type="match status" value="1"/>
</dbReference>
<reference evidence="10 11" key="1">
    <citation type="submission" date="2019-07" db="EMBL/GenBank/DDBJ databases">
        <title>Quadrisphaera sp. strain DD2A genome sequencing and assembly.</title>
        <authorList>
            <person name="Kim I."/>
        </authorList>
    </citation>
    <scope>NUCLEOTIDE SEQUENCE [LARGE SCALE GENOMIC DNA]</scope>
    <source>
        <strain evidence="10 11">DD2A</strain>
    </source>
</reference>
<sequence>MEVLRVRGLTASSDGRALLRGVDLDVLAAGSPGARTAVVGASGSGKSLTASAVLGRVPRGVRVRGSVRVCGQEVLAVPPQRRDGGSRPSSVGQDPSRALHPLVAVGAQVAAPLRALGRGRRAAHREALELLAAVGLPGARTAAARPAELSGGQRQRVCLAVALARPGPLLVADEPTTALDVVTQTGVVELLRERTGGPGQPALLFITHDLAVAAALCDRVVVLQDGRAAETTGAAQLLSGASSAAGRGLVAAARRAERALPPLALAGGSR</sequence>
<dbReference type="PANTHER" id="PTHR43297:SF2">
    <property type="entry name" value="DIPEPTIDE TRANSPORT ATP-BINDING PROTEIN DPPD"/>
    <property type="match status" value="1"/>
</dbReference>
<dbReference type="InterPro" id="IPR027417">
    <property type="entry name" value="P-loop_NTPase"/>
</dbReference>
<protein>
    <submittedName>
        <fullName evidence="10">ATP-binding cassette domain-containing protein</fullName>
    </submittedName>
</protein>
<dbReference type="GO" id="GO:0016887">
    <property type="term" value="F:ATP hydrolysis activity"/>
    <property type="evidence" value="ECO:0007669"/>
    <property type="project" value="InterPro"/>
</dbReference>
<gene>
    <name evidence="10" type="ORF">FMM08_04785</name>
</gene>
<dbReference type="SUPFAM" id="SSF52540">
    <property type="entry name" value="P-loop containing nucleoside triphosphate hydrolases"/>
    <property type="match status" value="1"/>
</dbReference>
<feature type="domain" description="ABC transporter" evidence="9">
    <location>
        <begin position="4"/>
        <end position="250"/>
    </location>
</feature>
<dbReference type="InterPro" id="IPR003593">
    <property type="entry name" value="AAA+_ATPase"/>
</dbReference>
<name>A0A5C8ZK97_9ACTN</name>
<comment type="subcellular location">
    <subcellularLocation>
        <location evidence="1">Cell membrane</location>
        <topology evidence="1">Peripheral membrane protein</topology>
    </subcellularLocation>
</comment>
<keyword evidence="6 10" id="KW-0067">ATP-binding</keyword>